<dbReference type="eggNOG" id="COG1952">
    <property type="taxonomic scope" value="Bacteria"/>
</dbReference>
<evidence type="ECO:0000256" key="4">
    <source>
        <dbReference type="ARBA" id="ARBA00023010"/>
    </source>
</evidence>
<dbReference type="InterPro" id="IPR035958">
    <property type="entry name" value="SecB-like_sf"/>
</dbReference>
<gene>
    <name evidence="5 7" type="primary">secB</name>
    <name evidence="7" type="ORF">RICGR_0046</name>
</gene>
<organism evidence="7 8">
    <name type="scientific">Rickettsiella grylli</name>
    <dbReference type="NCBI Taxonomy" id="59196"/>
    <lineage>
        <taxon>Bacteria</taxon>
        <taxon>Pseudomonadati</taxon>
        <taxon>Pseudomonadota</taxon>
        <taxon>Gammaproteobacteria</taxon>
        <taxon>Legionellales</taxon>
        <taxon>Coxiellaceae</taxon>
        <taxon>Rickettsiella</taxon>
    </lineage>
</organism>
<feature type="compositionally biased region" description="Polar residues" evidence="6">
    <location>
        <begin position="156"/>
        <end position="166"/>
    </location>
</feature>
<dbReference type="Proteomes" id="UP000054075">
    <property type="component" value="Unassembled WGS sequence"/>
</dbReference>
<dbReference type="PRINTS" id="PR01594">
    <property type="entry name" value="SECBCHAPRONE"/>
</dbReference>
<comment type="caution">
    <text evidence="7">The sequence shown here is derived from an EMBL/GenBank/DDBJ whole genome shotgun (WGS) entry which is preliminary data.</text>
</comment>
<evidence type="ECO:0000256" key="2">
    <source>
        <dbReference type="ARBA" id="ARBA00022448"/>
    </source>
</evidence>
<evidence type="ECO:0000313" key="8">
    <source>
        <dbReference type="Proteomes" id="UP000054075"/>
    </source>
</evidence>
<dbReference type="STRING" id="59196.RICGR_0046"/>
<accession>A8PKS3</accession>
<evidence type="ECO:0000256" key="1">
    <source>
        <dbReference type="ARBA" id="ARBA00009990"/>
    </source>
</evidence>
<dbReference type="PANTHER" id="PTHR36918:SF1">
    <property type="entry name" value="PROTEIN-EXPORT PROTEIN SECB"/>
    <property type="match status" value="1"/>
</dbReference>
<dbReference type="InterPro" id="IPR003708">
    <property type="entry name" value="SecB"/>
</dbReference>
<evidence type="ECO:0000256" key="6">
    <source>
        <dbReference type="SAM" id="MobiDB-lite"/>
    </source>
</evidence>
<dbReference type="Pfam" id="PF02556">
    <property type="entry name" value="SecB"/>
    <property type="match status" value="1"/>
</dbReference>
<reference evidence="7" key="1">
    <citation type="submission" date="2006-04" db="EMBL/GenBank/DDBJ databases">
        <authorList>
            <person name="Seshadri R."/>
            <person name="Federici B.A."/>
        </authorList>
    </citation>
    <scope>NUCLEOTIDE SEQUENCE [LARGE SCALE GENOMIC DNA]</scope>
</reference>
<sequence length="166" mass="18636">MNNQPSHTQAEQPEFIIQRVYVKDLSLETPHSPQAFKEEWKPELNLQFTMDTAVIGTDEHEVVLKITVTATSNGKTLFLVEVKQSGLFTLKGFNDVQIHQVKNITCPTILFPYAREAVSDLVGRAGFPPLYLAPVNFEALYAQQMQEQKNKEGGQKENTSNSVTTP</sequence>
<keyword evidence="4 5" id="KW-0811">Translocation</keyword>
<dbReference type="GO" id="GO:0005737">
    <property type="term" value="C:cytoplasm"/>
    <property type="evidence" value="ECO:0007669"/>
    <property type="project" value="UniProtKB-SubCell"/>
</dbReference>
<dbReference type="AlphaFoldDB" id="A8PKS3"/>
<evidence type="ECO:0000313" key="7">
    <source>
        <dbReference type="EMBL" id="EDP45944.1"/>
    </source>
</evidence>
<dbReference type="OrthoDB" id="9795145at2"/>
<keyword evidence="8" id="KW-1185">Reference proteome</keyword>
<keyword evidence="5" id="KW-0963">Cytoplasm</keyword>
<dbReference type="NCBIfam" id="TIGR00809">
    <property type="entry name" value="secB"/>
    <property type="match status" value="1"/>
</dbReference>
<dbReference type="GO" id="GO:0015031">
    <property type="term" value="P:protein transport"/>
    <property type="evidence" value="ECO:0007669"/>
    <property type="project" value="UniProtKB-UniRule"/>
</dbReference>
<protein>
    <recommendedName>
        <fullName evidence="5">Protein-export protein SecB</fullName>
    </recommendedName>
</protein>
<proteinExistence type="inferred from homology"/>
<dbReference type="GO" id="GO:0051262">
    <property type="term" value="P:protein tetramerization"/>
    <property type="evidence" value="ECO:0007669"/>
    <property type="project" value="InterPro"/>
</dbReference>
<dbReference type="HAMAP" id="MF_00821">
    <property type="entry name" value="SecB"/>
    <property type="match status" value="1"/>
</dbReference>
<keyword evidence="5" id="KW-0143">Chaperone</keyword>
<dbReference type="RefSeq" id="WP_006034932.1">
    <property type="nucleotide sequence ID" value="NZ_AAQJ02000001.1"/>
</dbReference>
<name>A8PKS3_9COXI</name>
<dbReference type="EMBL" id="AAQJ02000001">
    <property type="protein sequence ID" value="EDP45944.1"/>
    <property type="molecule type" value="Genomic_DNA"/>
</dbReference>
<keyword evidence="2 5" id="KW-0813">Transport</keyword>
<comment type="function">
    <text evidence="5">One of the proteins required for the normal export of preproteins out of the cell cytoplasm. It is a molecular chaperone that binds to a subset of precursor proteins, maintaining them in a translocation-competent state. It also specifically binds to its receptor SecA.</text>
</comment>
<evidence type="ECO:0000256" key="5">
    <source>
        <dbReference type="HAMAP-Rule" id="MF_00821"/>
    </source>
</evidence>
<dbReference type="PANTHER" id="PTHR36918">
    <property type="match status" value="1"/>
</dbReference>
<evidence type="ECO:0000256" key="3">
    <source>
        <dbReference type="ARBA" id="ARBA00022927"/>
    </source>
</evidence>
<dbReference type="NCBIfam" id="NF004392">
    <property type="entry name" value="PRK05751.1-3"/>
    <property type="match status" value="1"/>
</dbReference>
<dbReference type="NCBIfam" id="NF004393">
    <property type="entry name" value="PRK05751.1-4"/>
    <property type="match status" value="1"/>
</dbReference>
<dbReference type="Gene3D" id="3.10.420.10">
    <property type="entry name" value="SecB-like"/>
    <property type="match status" value="1"/>
</dbReference>
<dbReference type="GO" id="GO:0006457">
    <property type="term" value="P:protein folding"/>
    <property type="evidence" value="ECO:0007669"/>
    <property type="project" value="UniProtKB-UniRule"/>
</dbReference>
<dbReference type="GO" id="GO:0051082">
    <property type="term" value="F:unfolded protein binding"/>
    <property type="evidence" value="ECO:0007669"/>
    <property type="project" value="InterPro"/>
</dbReference>
<comment type="subcellular location">
    <subcellularLocation>
        <location evidence="5">Cytoplasm</location>
    </subcellularLocation>
</comment>
<keyword evidence="3 5" id="KW-0653">Protein transport</keyword>
<feature type="region of interest" description="Disordered" evidence="6">
    <location>
        <begin position="146"/>
        <end position="166"/>
    </location>
</feature>
<comment type="similarity">
    <text evidence="1 5">Belongs to the SecB family.</text>
</comment>
<dbReference type="SUPFAM" id="SSF54611">
    <property type="entry name" value="SecB-like"/>
    <property type="match status" value="1"/>
</dbReference>
<reference evidence="7" key="2">
    <citation type="submission" date="2007-10" db="EMBL/GenBank/DDBJ databases">
        <authorList>
            <person name="Myers G.S."/>
        </authorList>
    </citation>
    <scope>NUCLEOTIDE SEQUENCE [LARGE SCALE GENOMIC DNA]</scope>
</reference>
<comment type="subunit">
    <text evidence="5">Homotetramer, a dimer of dimers. One homotetramer interacts with 1 SecA dimer.</text>
</comment>